<keyword evidence="1" id="KW-0808">Transferase</keyword>
<dbReference type="EMBL" id="MRCB01000002">
    <property type="protein sequence ID" value="OKH26102.1"/>
    <property type="molecule type" value="Genomic_DNA"/>
</dbReference>
<sequence length="264" mass="29769">MEYIFESAEQNAEFERMKLIEGAFDEQTKAIIQNTGIAPGWRCLELGSGAGSILKWMSFSIGNKGKVVGIDKNIKFIEPIHANNINKIQGDILDIELENNEFDLIHSRYVLIHIKEAEKVIKKLIKFLKPGGVLVLEEPDFTSARAIEDSLLQGQAHQKVNEAIAQMFINLGLNPSFGLKVPLILQKNKIKIERVIGEQHLCCGNSKIAKLMGRSAAALKDKYIKTQKASEQDIQIYIDNSANEDFWEIYYSTISVVGRKNFWS</sequence>
<dbReference type="PANTHER" id="PTHR43861:SF3">
    <property type="entry name" value="PUTATIVE (AFU_ORTHOLOGUE AFUA_2G14390)-RELATED"/>
    <property type="match status" value="1"/>
</dbReference>
<dbReference type="OrthoDB" id="9770485at2"/>
<evidence type="ECO:0000313" key="4">
    <source>
        <dbReference type="Proteomes" id="UP000186868"/>
    </source>
</evidence>
<dbReference type="AlphaFoldDB" id="A0A1U7HR89"/>
<dbReference type="GO" id="GO:0016740">
    <property type="term" value="F:transferase activity"/>
    <property type="evidence" value="ECO:0007669"/>
    <property type="project" value="UniProtKB-KW"/>
</dbReference>
<dbReference type="Pfam" id="PF13847">
    <property type="entry name" value="Methyltransf_31"/>
    <property type="match status" value="1"/>
</dbReference>
<proteinExistence type="predicted"/>
<dbReference type="RefSeq" id="WP_073598210.1">
    <property type="nucleotide sequence ID" value="NZ_MRCB01000002.1"/>
</dbReference>
<dbReference type="Gene3D" id="3.40.50.150">
    <property type="entry name" value="Vaccinia Virus protein VP39"/>
    <property type="match status" value="1"/>
</dbReference>
<feature type="domain" description="Methyltransferase" evidence="2">
    <location>
        <begin position="40"/>
        <end position="149"/>
    </location>
</feature>
<dbReference type="SUPFAM" id="SSF53335">
    <property type="entry name" value="S-adenosyl-L-methionine-dependent methyltransferases"/>
    <property type="match status" value="1"/>
</dbReference>
<evidence type="ECO:0000259" key="2">
    <source>
        <dbReference type="Pfam" id="PF13847"/>
    </source>
</evidence>
<reference evidence="3 4" key="1">
    <citation type="submission" date="2016-11" db="EMBL/GenBank/DDBJ databases">
        <title>Draft Genome Sequences of Nine Cyanobacterial Strains from Diverse Habitats.</title>
        <authorList>
            <person name="Zhu T."/>
            <person name="Hou S."/>
            <person name="Lu X."/>
            <person name="Hess W.R."/>
        </authorList>
    </citation>
    <scope>NUCLEOTIDE SEQUENCE [LARGE SCALE GENOMIC DNA]</scope>
    <source>
        <strain evidence="3 4">NIES-593</strain>
    </source>
</reference>
<gene>
    <name evidence="3" type="ORF">NIES593_03220</name>
</gene>
<accession>A0A1U7HR89</accession>
<dbReference type="CDD" id="cd02440">
    <property type="entry name" value="AdoMet_MTases"/>
    <property type="match status" value="1"/>
</dbReference>
<name>A0A1U7HR89_9CYAN</name>
<dbReference type="Proteomes" id="UP000186868">
    <property type="component" value="Unassembled WGS sequence"/>
</dbReference>
<organism evidence="3 4">
    <name type="scientific">Hydrococcus rivularis NIES-593</name>
    <dbReference type="NCBI Taxonomy" id="1921803"/>
    <lineage>
        <taxon>Bacteria</taxon>
        <taxon>Bacillati</taxon>
        <taxon>Cyanobacteriota</taxon>
        <taxon>Cyanophyceae</taxon>
        <taxon>Pleurocapsales</taxon>
        <taxon>Hydrococcaceae</taxon>
        <taxon>Hydrococcus</taxon>
    </lineage>
</organism>
<protein>
    <recommendedName>
        <fullName evidence="2">Methyltransferase domain-containing protein</fullName>
    </recommendedName>
</protein>
<dbReference type="PANTHER" id="PTHR43861">
    <property type="entry name" value="TRANS-ACONITATE 2-METHYLTRANSFERASE-RELATED"/>
    <property type="match status" value="1"/>
</dbReference>
<dbReference type="InterPro" id="IPR029063">
    <property type="entry name" value="SAM-dependent_MTases_sf"/>
</dbReference>
<evidence type="ECO:0000313" key="3">
    <source>
        <dbReference type="EMBL" id="OKH26102.1"/>
    </source>
</evidence>
<dbReference type="InterPro" id="IPR025714">
    <property type="entry name" value="Methyltranfer_dom"/>
</dbReference>
<dbReference type="STRING" id="1921803.NIES593_03220"/>
<keyword evidence="4" id="KW-1185">Reference proteome</keyword>
<evidence type="ECO:0000256" key="1">
    <source>
        <dbReference type="ARBA" id="ARBA00022679"/>
    </source>
</evidence>
<comment type="caution">
    <text evidence="3">The sequence shown here is derived from an EMBL/GenBank/DDBJ whole genome shotgun (WGS) entry which is preliminary data.</text>
</comment>